<keyword evidence="6" id="KW-0653">Protein transport</keyword>
<dbReference type="RefSeq" id="WP_123925097.1">
    <property type="nucleotide sequence ID" value="NZ_JBPSDP010000002.1"/>
</dbReference>
<keyword evidence="12" id="KW-1185">Reference proteome</keyword>
<evidence type="ECO:0000256" key="5">
    <source>
        <dbReference type="ARBA" id="ARBA00022692"/>
    </source>
</evidence>
<dbReference type="NCBIfam" id="TIGR00739">
    <property type="entry name" value="yajC"/>
    <property type="match status" value="1"/>
</dbReference>
<keyword evidence="9" id="KW-0472">Membrane</keyword>
<gene>
    <name evidence="11" type="primary">yajC</name>
    <name evidence="11" type="ORF">EF294_00670</name>
</gene>
<dbReference type="GO" id="GO:0005886">
    <property type="term" value="C:plasma membrane"/>
    <property type="evidence" value="ECO:0007669"/>
    <property type="project" value="UniProtKB-SubCell"/>
</dbReference>
<feature type="compositionally biased region" description="Basic and acidic residues" evidence="10">
    <location>
        <begin position="117"/>
        <end position="136"/>
    </location>
</feature>
<evidence type="ECO:0000256" key="8">
    <source>
        <dbReference type="ARBA" id="ARBA00023010"/>
    </source>
</evidence>
<dbReference type="EMBL" id="RKMH01000001">
    <property type="protein sequence ID" value="RPA66138.1"/>
    <property type="molecule type" value="Genomic_DNA"/>
</dbReference>
<dbReference type="InterPro" id="IPR003849">
    <property type="entry name" value="Preprotein_translocase_YajC"/>
</dbReference>
<protein>
    <submittedName>
        <fullName evidence="11">Preprotein translocase subunit YajC</fullName>
    </submittedName>
</protein>
<evidence type="ECO:0000256" key="9">
    <source>
        <dbReference type="ARBA" id="ARBA00023136"/>
    </source>
</evidence>
<evidence type="ECO:0000256" key="4">
    <source>
        <dbReference type="ARBA" id="ARBA00022475"/>
    </source>
</evidence>
<keyword evidence="8" id="KW-0811">Translocation</keyword>
<evidence type="ECO:0000313" key="12">
    <source>
        <dbReference type="Proteomes" id="UP000267536"/>
    </source>
</evidence>
<evidence type="ECO:0000256" key="7">
    <source>
        <dbReference type="ARBA" id="ARBA00022989"/>
    </source>
</evidence>
<keyword evidence="5" id="KW-0812">Transmembrane</keyword>
<keyword evidence="4" id="KW-1003">Cell membrane</keyword>
<keyword evidence="7" id="KW-1133">Transmembrane helix</keyword>
<dbReference type="PANTHER" id="PTHR33909:SF1">
    <property type="entry name" value="SEC TRANSLOCON ACCESSORY COMPLEX SUBUNIT YAJC"/>
    <property type="match status" value="1"/>
</dbReference>
<dbReference type="Proteomes" id="UP000267536">
    <property type="component" value="Unassembled WGS sequence"/>
</dbReference>
<reference evidence="11 12" key="1">
    <citation type="submission" date="2018-11" db="EMBL/GenBank/DDBJ databases">
        <title>Draft genome sequence of Gordonia sp. RS15-1S isolated from rice stems.</title>
        <authorList>
            <person name="Muangham S."/>
        </authorList>
    </citation>
    <scope>NUCLEOTIDE SEQUENCE [LARGE SCALE GENOMIC DNA]</scope>
    <source>
        <strain evidence="11 12">RS15-1S</strain>
    </source>
</reference>
<dbReference type="SMART" id="SM01323">
    <property type="entry name" value="YajC"/>
    <property type="match status" value="1"/>
</dbReference>
<evidence type="ECO:0000256" key="3">
    <source>
        <dbReference type="ARBA" id="ARBA00022448"/>
    </source>
</evidence>
<evidence type="ECO:0000256" key="10">
    <source>
        <dbReference type="SAM" id="MobiDB-lite"/>
    </source>
</evidence>
<comment type="similarity">
    <text evidence="2">Belongs to the YajC family.</text>
</comment>
<name>A0A3N4GZ81_9ACTN</name>
<proteinExistence type="inferred from homology"/>
<evidence type="ECO:0000256" key="1">
    <source>
        <dbReference type="ARBA" id="ARBA00004162"/>
    </source>
</evidence>
<feature type="region of interest" description="Disordered" evidence="10">
    <location>
        <begin position="97"/>
        <end position="136"/>
    </location>
</feature>
<accession>A0A3N4GZ81</accession>
<evidence type="ECO:0000256" key="2">
    <source>
        <dbReference type="ARBA" id="ARBA00006742"/>
    </source>
</evidence>
<organism evidence="11 12">
    <name type="scientific">Gordonia oryzae</name>
    <dbReference type="NCBI Taxonomy" id="2487349"/>
    <lineage>
        <taxon>Bacteria</taxon>
        <taxon>Bacillati</taxon>
        <taxon>Actinomycetota</taxon>
        <taxon>Actinomycetes</taxon>
        <taxon>Mycobacteriales</taxon>
        <taxon>Gordoniaceae</taxon>
        <taxon>Gordonia</taxon>
    </lineage>
</organism>
<dbReference type="OrthoDB" id="2200301at2"/>
<comment type="caution">
    <text evidence="11">The sequence shown here is derived from an EMBL/GenBank/DDBJ whole genome shotgun (WGS) entry which is preliminary data.</text>
</comment>
<dbReference type="AlphaFoldDB" id="A0A3N4GZ81"/>
<dbReference type="PANTHER" id="PTHR33909">
    <property type="entry name" value="SEC TRANSLOCON ACCESSORY COMPLEX SUBUNIT YAJC"/>
    <property type="match status" value="1"/>
</dbReference>
<comment type="subcellular location">
    <subcellularLocation>
        <location evidence="1">Cell membrane</location>
        <topology evidence="1">Single-pass membrane protein</topology>
    </subcellularLocation>
</comment>
<dbReference type="GO" id="GO:0015031">
    <property type="term" value="P:protein transport"/>
    <property type="evidence" value="ECO:0007669"/>
    <property type="project" value="UniProtKB-KW"/>
</dbReference>
<sequence length="136" mass="14784">MESLFLPLLLVLMVGFMYFSVRKQKKRAAEAQEMQNSVQTGTRIQLSSGLFGTVIDATSSEYVDVEIATGLVTRWNRLAVMRVIPTDEAAATYPGYTLPVDEATDDASEAITPTDVTTDRPNLDKSGGDTSADSDK</sequence>
<evidence type="ECO:0000256" key="6">
    <source>
        <dbReference type="ARBA" id="ARBA00022927"/>
    </source>
</evidence>
<dbReference type="Pfam" id="PF02699">
    <property type="entry name" value="YajC"/>
    <property type="match status" value="1"/>
</dbReference>
<evidence type="ECO:0000313" key="11">
    <source>
        <dbReference type="EMBL" id="RPA66138.1"/>
    </source>
</evidence>
<keyword evidence="3" id="KW-0813">Transport</keyword>